<dbReference type="PROSITE" id="PS51352">
    <property type="entry name" value="THIOREDOXIN_2"/>
    <property type="match status" value="1"/>
</dbReference>
<dbReference type="InterPro" id="IPR036249">
    <property type="entry name" value="Thioredoxin-like_sf"/>
</dbReference>
<keyword evidence="1" id="KW-1133">Transmembrane helix</keyword>
<evidence type="ECO:0000313" key="3">
    <source>
        <dbReference type="EMBL" id="MFD0976003.1"/>
    </source>
</evidence>
<accession>A0ABW3IE34</accession>
<dbReference type="InterPro" id="IPR013766">
    <property type="entry name" value="Thioredoxin_domain"/>
</dbReference>
<name>A0ABW3IE34_9FLAO</name>
<dbReference type="Pfam" id="PF00578">
    <property type="entry name" value="AhpC-TSA"/>
    <property type="match status" value="1"/>
</dbReference>
<proteinExistence type="predicted"/>
<evidence type="ECO:0000313" key="4">
    <source>
        <dbReference type="Proteomes" id="UP001597100"/>
    </source>
</evidence>
<dbReference type="Gene3D" id="3.40.30.10">
    <property type="entry name" value="Glutaredoxin"/>
    <property type="match status" value="1"/>
</dbReference>
<evidence type="ECO:0000259" key="2">
    <source>
        <dbReference type="PROSITE" id="PS51352"/>
    </source>
</evidence>
<comment type="caution">
    <text evidence="3">The sequence shown here is derived from an EMBL/GenBank/DDBJ whole genome shotgun (WGS) entry which is preliminary data.</text>
</comment>
<dbReference type="InterPro" id="IPR050553">
    <property type="entry name" value="Thioredoxin_ResA/DsbE_sf"/>
</dbReference>
<feature type="transmembrane region" description="Helical" evidence="1">
    <location>
        <begin position="12"/>
        <end position="35"/>
    </location>
</feature>
<evidence type="ECO:0000256" key="1">
    <source>
        <dbReference type="SAM" id="Phobius"/>
    </source>
</evidence>
<feature type="domain" description="Thioredoxin" evidence="2">
    <location>
        <begin position="59"/>
        <end position="197"/>
    </location>
</feature>
<protein>
    <submittedName>
        <fullName evidence="3">TlpA family protein disulfide reductase</fullName>
    </submittedName>
</protein>
<dbReference type="PANTHER" id="PTHR42852:SF13">
    <property type="entry name" value="PROTEIN DIPZ"/>
    <property type="match status" value="1"/>
</dbReference>
<keyword evidence="1" id="KW-0472">Membrane</keyword>
<dbReference type="Proteomes" id="UP001597100">
    <property type="component" value="Unassembled WGS sequence"/>
</dbReference>
<dbReference type="CDD" id="cd02966">
    <property type="entry name" value="TlpA_like_family"/>
    <property type="match status" value="1"/>
</dbReference>
<dbReference type="RefSeq" id="WP_380737036.1">
    <property type="nucleotide sequence ID" value="NZ_JBHTJP010000032.1"/>
</dbReference>
<dbReference type="EMBL" id="JBHTJP010000032">
    <property type="protein sequence ID" value="MFD0976003.1"/>
    <property type="molecule type" value="Genomic_DNA"/>
</dbReference>
<dbReference type="SUPFAM" id="SSF52833">
    <property type="entry name" value="Thioredoxin-like"/>
    <property type="match status" value="1"/>
</dbReference>
<dbReference type="PANTHER" id="PTHR42852">
    <property type="entry name" value="THIOL:DISULFIDE INTERCHANGE PROTEIN DSBE"/>
    <property type="match status" value="1"/>
</dbReference>
<gene>
    <name evidence="3" type="ORF">ACFQ1G_04285</name>
</gene>
<keyword evidence="1" id="KW-0812">Transmembrane</keyword>
<reference evidence="4" key="1">
    <citation type="journal article" date="2019" name="Int. J. Syst. Evol. Microbiol.">
        <title>The Global Catalogue of Microorganisms (GCM) 10K type strain sequencing project: providing services to taxonomists for standard genome sequencing and annotation.</title>
        <authorList>
            <consortium name="The Broad Institute Genomics Platform"/>
            <consortium name="The Broad Institute Genome Sequencing Center for Infectious Disease"/>
            <person name="Wu L."/>
            <person name="Ma J."/>
        </authorList>
    </citation>
    <scope>NUCLEOTIDE SEQUENCE [LARGE SCALE GENOMIC DNA]</scope>
    <source>
        <strain evidence="4">CCUG 60898</strain>
    </source>
</reference>
<sequence>MNKKLKKNLIEYGIIGAVFIMLFVTGLHTEVFGFLQRGILATGLMNPNTEEKAEVAATTPAKGAILDLNLVNSKGEQVNMKQFKGKVIFLNFWATWCPPCIAEMPGIHNLYKEVKDDNVEFIMLSVDQDFEKAKKFKKNKGYEFEIYQATDPIPQMYSTRNIPTTYVIDYEGNIALTHLGMGNFDTNDFKQFLKNLQ</sequence>
<keyword evidence="4" id="KW-1185">Reference proteome</keyword>
<organism evidence="3 4">
    <name type="scientific">Salinimicrobium gaetbulicola</name>
    <dbReference type="NCBI Taxonomy" id="999702"/>
    <lineage>
        <taxon>Bacteria</taxon>
        <taxon>Pseudomonadati</taxon>
        <taxon>Bacteroidota</taxon>
        <taxon>Flavobacteriia</taxon>
        <taxon>Flavobacteriales</taxon>
        <taxon>Flavobacteriaceae</taxon>
        <taxon>Salinimicrobium</taxon>
    </lineage>
</organism>
<dbReference type="InterPro" id="IPR000866">
    <property type="entry name" value="AhpC/TSA"/>
</dbReference>